<dbReference type="AlphaFoldDB" id="A0A2R4VYK9"/>
<feature type="domain" description="Gcp-like" evidence="1">
    <location>
        <begin position="42"/>
        <end position="94"/>
    </location>
</feature>
<dbReference type="Proteomes" id="UP000244792">
    <property type="component" value="Chromosome"/>
</dbReference>
<name>A0A2R4VYK9_THEAF</name>
<evidence type="ECO:0000259" key="1">
    <source>
        <dbReference type="Pfam" id="PF00814"/>
    </source>
</evidence>
<protein>
    <submittedName>
        <fullName evidence="2">Glycoprotease family protein</fullName>
    </submittedName>
</protein>
<evidence type="ECO:0000313" key="3">
    <source>
        <dbReference type="Proteomes" id="UP000244792"/>
    </source>
</evidence>
<dbReference type="GO" id="GO:0006508">
    <property type="term" value="P:proteolysis"/>
    <property type="evidence" value="ECO:0007669"/>
    <property type="project" value="UniProtKB-KW"/>
</dbReference>
<dbReference type="SUPFAM" id="SSF53067">
    <property type="entry name" value="Actin-like ATPase domain"/>
    <property type="match status" value="1"/>
</dbReference>
<keyword evidence="2" id="KW-0645">Protease</keyword>
<dbReference type="Gene3D" id="3.30.420.40">
    <property type="match status" value="1"/>
</dbReference>
<dbReference type="RefSeq" id="WP_108308237.1">
    <property type="nucleotide sequence ID" value="NZ_CP020921.1"/>
</dbReference>
<dbReference type="EMBL" id="CP020921">
    <property type="protein sequence ID" value="AWB09651.1"/>
    <property type="molecule type" value="Genomic_DNA"/>
</dbReference>
<keyword evidence="3" id="KW-1185">Reference proteome</keyword>
<dbReference type="InterPro" id="IPR000905">
    <property type="entry name" value="Gcp-like_dom"/>
</dbReference>
<dbReference type="InterPro" id="IPR043129">
    <property type="entry name" value="ATPase_NBD"/>
</dbReference>
<sequence length="200" mass="23271">MNIMFRKNKFFIAHINDETYFLIDNGKGIKDFSFKGQLSDQLHLKFKQFLDLYEVSLDDINSIYVSRGPGSFTALRTIILFAKTLCLCLGAQLFSSNIFEIFLYGSDSLKGVQNMVLFSKKNNYYLAKVIPNKGLCGYNLVEERELNNLSGFIIGDKPFKNFKSISFKDIKINFSIFREEDVYYFEPEYGIDLNVKIYHR</sequence>
<gene>
    <name evidence="2" type="ORF">TDSAC_0268</name>
</gene>
<keyword evidence="2" id="KW-0378">Hydrolase</keyword>
<dbReference type="Pfam" id="PF00814">
    <property type="entry name" value="TsaD"/>
    <property type="match status" value="1"/>
</dbReference>
<dbReference type="OrthoDB" id="9784166at2"/>
<dbReference type="GO" id="GO:0008233">
    <property type="term" value="F:peptidase activity"/>
    <property type="evidence" value="ECO:0007669"/>
    <property type="project" value="UniProtKB-KW"/>
</dbReference>
<evidence type="ECO:0000313" key="2">
    <source>
        <dbReference type="EMBL" id="AWB09651.1"/>
    </source>
</evidence>
<proteinExistence type="predicted"/>
<accession>A0A2R4VYK9</accession>
<organism evidence="2 3">
    <name type="scientific">Thermodesulfobium acidiphilum</name>
    <dbReference type="NCBI Taxonomy" id="1794699"/>
    <lineage>
        <taxon>Bacteria</taxon>
        <taxon>Pseudomonadati</taxon>
        <taxon>Thermodesulfobiota</taxon>
        <taxon>Thermodesulfobiia</taxon>
        <taxon>Thermodesulfobiales</taxon>
        <taxon>Thermodesulfobiaceae</taxon>
        <taxon>Thermodesulfobium</taxon>
    </lineage>
</organism>
<dbReference type="KEGG" id="taci:TDSAC_0268"/>
<reference evidence="2 3" key="1">
    <citation type="submission" date="2017-04" db="EMBL/GenBank/DDBJ databases">
        <title>Genomic insights into metabolism of Thermodesulfobium acidiphilum.</title>
        <authorList>
            <person name="Toshchakov S.V."/>
            <person name="Frolov E.N."/>
            <person name="Kublanov I.V."/>
            <person name="Samarov N.I."/>
            <person name="Novikov A."/>
            <person name="Lebedinsky A.V."/>
            <person name="Bonch-Osmolovskaya E.A."/>
            <person name="Chernyh N.A."/>
        </authorList>
    </citation>
    <scope>NUCLEOTIDE SEQUENCE [LARGE SCALE GENOMIC DNA]</scope>
    <source>
        <strain evidence="2 3">3127-1</strain>
    </source>
</reference>